<dbReference type="Proteomes" id="UP001597018">
    <property type="component" value="Unassembled WGS sequence"/>
</dbReference>
<comment type="similarity">
    <text evidence="1 4">Belongs to the glycerate kinase type-1 family.</text>
</comment>
<dbReference type="RefSeq" id="WP_380756480.1">
    <property type="nucleotide sequence ID" value="NZ_BAABLT010000022.1"/>
</dbReference>
<reference evidence="6" key="1">
    <citation type="journal article" date="2019" name="Int. J. Syst. Evol. Microbiol.">
        <title>The Global Catalogue of Microorganisms (GCM) 10K type strain sequencing project: providing services to taxonomists for standard genome sequencing and annotation.</title>
        <authorList>
            <consortium name="The Broad Institute Genomics Platform"/>
            <consortium name="The Broad Institute Genome Sequencing Center for Infectious Disease"/>
            <person name="Wu L."/>
            <person name="Ma J."/>
        </authorList>
    </citation>
    <scope>NUCLEOTIDE SEQUENCE [LARGE SCALE GENOMIC DNA]</scope>
    <source>
        <strain evidence="6">CCUG 56401</strain>
    </source>
</reference>
<gene>
    <name evidence="5" type="ORF">ACFQ16_02495</name>
</gene>
<organism evidence="5 6">
    <name type="scientific">Saccharopolyspora rosea</name>
    <dbReference type="NCBI Taxonomy" id="524884"/>
    <lineage>
        <taxon>Bacteria</taxon>
        <taxon>Bacillati</taxon>
        <taxon>Actinomycetota</taxon>
        <taxon>Actinomycetes</taxon>
        <taxon>Pseudonocardiales</taxon>
        <taxon>Pseudonocardiaceae</taxon>
        <taxon>Saccharopolyspora</taxon>
    </lineage>
</organism>
<dbReference type="Gene3D" id="3.90.1510.10">
    <property type="entry name" value="Glycerate kinase, domain 2"/>
    <property type="match status" value="1"/>
</dbReference>
<comment type="caution">
    <text evidence="5">The sequence shown here is derived from an EMBL/GenBank/DDBJ whole genome shotgun (WGS) entry which is preliminary data.</text>
</comment>
<protein>
    <submittedName>
        <fullName evidence="5">Glycerate kinase</fullName>
    </submittedName>
</protein>
<evidence type="ECO:0000313" key="5">
    <source>
        <dbReference type="EMBL" id="MFD0918602.1"/>
    </source>
</evidence>
<dbReference type="SUPFAM" id="SSF110738">
    <property type="entry name" value="Glycerate kinase I"/>
    <property type="match status" value="1"/>
</dbReference>
<sequence>MAVPGPVLIAPDKFKGSLTAPEVAGAVAAGIRRVRPDVEVRLAPVADGGDGTVRAALAAGYRRVPVRVTGPLGEPVDTEIAVDGDTVVVELAAASGLALLDPAELAPLTATSAGTGEAIRAALDAGARTVVLGVGGSACTDGGAGMLTALGARVLDAAGNPLPPGGGPLAEVSTVDLSGLDERLAGTSVVLASDVDNPLLGERGAAHVYGPQKGADDVQVRYLDVALSRFAGALVAAGGRDAADEPGAGAAGGVGFGALAALGARMRPGVDVVLELIDFDRRLAGAGLVVTGEGSVDEQTLHGKGPAGIASRASRAGVPVVAVAGRCLLPAERLREAGIDGVYALTDIEPDPERCMREAAALLAVLGEKLAEDRL</sequence>
<keyword evidence="3 4" id="KW-0418">Kinase</keyword>
<dbReference type="NCBIfam" id="TIGR00045">
    <property type="entry name" value="glycerate kinase"/>
    <property type="match status" value="1"/>
</dbReference>
<dbReference type="PIRSF" id="PIRSF006078">
    <property type="entry name" value="GlxK"/>
    <property type="match status" value="1"/>
</dbReference>
<keyword evidence="2 4" id="KW-0808">Transferase</keyword>
<evidence type="ECO:0000256" key="2">
    <source>
        <dbReference type="ARBA" id="ARBA00022679"/>
    </source>
</evidence>
<keyword evidence="6" id="KW-1185">Reference proteome</keyword>
<dbReference type="EMBL" id="JBHTIW010000001">
    <property type="protein sequence ID" value="MFD0918602.1"/>
    <property type="molecule type" value="Genomic_DNA"/>
</dbReference>
<evidence type="ECO:0000256" key="3">
    <source>
        <dbReference type="ARBA" id="ARBA00022777"/>
    </source>
</evidence>
<evidence type="ECO:0000256" key="4">
    <source>
        <dbReference type="PIRNR" id="PIRNR006078"/>
    </source>
</evidence>
<dbReference type="InterPro" id="IPR018193">
    <property type="entry name" value="Glyc_kinase_flavodox-like_fold"/>
</dbReference>
<dbReference type="InterPro" id="IPR004381">
    <property type="entry name" value="Glycerate_kinase"/>
</dbReference>
<dbReference type="PANTHER" id="PTHR21599:SF0">
    <property type="entry name" value="GLYCERATE KINASE"/>
    <property type="match status" value="1"/>
</dbReference>
<dbReference type="Gene3D" id="3.40.50.10350">
    <property type="entry name" value="Glycerate kinase, domain 1"/>
    <property type="match status" value="1"/>
</dbReference>
<dbReference type="PANTHER" id="PTHR21599">
    <property type="entry name" value="GLYCERATE KINASE"/>
    <property type="match status" value="1"/>
</dbReference>
<evidence type="ECO:0000313" key="6">
    <source>
        <dbReference type="Proteomes" id="UP001597018"/>
    </source>
</evidence>
<dbReference type="InterPro" id="IPR018197">
    <property type="entry name" value="Glycerate_kinase_RE-like"/>
</dbReference>
<dbReference type="InterPro" id="IPR036129">
    <property type="entry name" value="Glycerate_kinase_sf"/>
</dbReference>
<dbReference type="Pfam" id="PF02595">
    <property type="entry name" value="Gly_kinase"/>
    <property type="match status" value="1"/>
</dbReference>
<name>A0ABW3FJD8_9PSEU</name>
<dbReference type="GO" id="GO:0016301">
    <property type="term" value="F:kinase activity"/>
    <property type="evidence" value="ECO:0007669"/>
    <property type="project" value="UniProtKB-KW"/>
</dbReference>
<evidence type="ECO:0000256" key="1">
    <source>
        <dbReference type="ARBA" id="ARBA00006284"/>
    </source>
</evidence>
<proteinExistence type="inferred from homology"/>
<accession>A0ABW3FJD8</accession>